<evidence type="ECO:0000313" key="3">
    <source>
        <dbReference type="Proteomes" id="UP000002640"/>
    </source>
</evidence>
<dbReference type="AlphaFoldDB" id="G4YQZ5"/>
<evidence type="ECO:0000313" key="2">
    <source>
        <dbReference type="EMBL" id="EGZ30623.1"/>
    </source>
</evidence>
<dbReference type="SMR" id="G4YQZ5"/>
<accession>G4YQZ5</accession>
<dbReference type="GO" id="GO:0005524">
    <property type="term" value="F:ATP binding"/>
    <property type="evidence" value="ECO:0007669"/>
    <property type="project" value="InterPro"/>
</dbReference>
<dbReference type="GO" id="GO:0004672">
    <property type="term" value="F:protein kinase activity"/>
    <property type="evidence" value="ECO:0007669"/>
    <property type="project" value="InterPro"/>
</dbReference>
<dbReference type="InParanoid" id="G4YQZ5"/>
<dbReference type="RefSeq" id="XP_009517898.1">
    <property type="nucleotide sequence ID" value="XM_009519603.1"/>
</dbReference>
<dbReference type="KEGG" id="psoj:PHYSODRAFT_295364"/>
<dbReference type="GeneID" id="20641244"/>
<dbReference type="Gene3D" id="1.10.510.10">
    <property type="entry name" value="Transferase(Phosphotransferase) domain 1"/>
    <property type="match status" value="1"/>
</dbReference>
<dbReference type="Proteomes" id="UP000002640">
    <property type="component" value="Unassembled WGS sequence"/>
</dbReference>
<protein>
    <recommendedName>
        <fullName evidence="1">Protein kinase domain-containing protein</fullName>
    </recommendedName>
</protein>
<gene>
    <name evidence="2" type="ORF">PHYSODRAFT_295364</name>
</gene>
<keyword evidence="3" id="KW-1185">Reference proteome</keyword>
<sequence>MAFKIVSLAIYPQPSTSRQTLKLTVLSGLLKLFRSGDTENSFHWAWDTVFHAVLDFVFALGSINRDSNDGSHDFLFILRDVCIFRGEEEAPGVSLSVPSNELTDKFAWNYGSVPYLFGYSASGYKTQAASISGSIRRPGGVVVRLYPAFVTKYYPDGAILLHLKRVYGVLVEANVANVDRLTAPSSRKNTATFEPRGAMVAPRDLLPLFAALRDVLQTLVALHRLGWIHRDIGWSNVLKHKDRDSWFLIDFVDSATSPRSRECLSVEEHAPEMFVDNSFHTTAVDIWAKSVSQAVNAARPGSDLMQQDPAARPNAEEALRELLGLQEETFRDFEKKVLAIAFKMMNVTFATLKDYNTQQLTCP</sequence>
<organism evidence="2 3">
    <name type="scientific">Phytophthora sojae (strain P6497)</name>
    <name type="common">Soybean stem and root rot agent</name>
    <name type="synonym">Phytophthora megasperma f. sp. glycines</name>
    <dbReference type="NCBI Taxonomy" id="1094619"/>
    <lineage>
        <taxon>Eukaryota</taxon>
        <taxon>Sar</taxon>
        <taxon>Stramenopiles</taxon>
        <taxon>Oomycota</taxon>
        <taxon>Peronosporomycetes</taxon>
        <taxon>Peronosporales</taxon>
        <taxon>Peronosporaceae</taxon>
        <taxon>Phytophthora</taxon>
    </lineage>
</organism>
<dbReference type="InterPro" id="IPR000719">
    <property type="entry name" value="Prot_kinase_dom"/>
</dbReference>
<feature type="domain" description="Protein kinase" evidence="1">
    <location>
        <begin position="1"/>
        <end position="363"/>
    </location>
</feature>
<reference evidence="2 3" key="1">
    <citation type="journal article" date="2006" name="Science">
        <title>Phytophthora genome sequences uncover evolutionary origins and mechanisms of pathogenesis.</title>
        <authorList>
            <person name="Tyler B.M."/>
            <person name="Tripathy S."/>
            <person name="Zhang X."/>
            <person name="Dehal P."/>
            <person name="Jiang R.H."/>
            <person name="Aerts A."/>
            <person name="Arredondo F.D."/>
            <person name="Baxter L."/>
            <person name="Bensasson D."/>
            <person name="Beynon J.L."/>
            <person name="Chapman J."/>
            <person name="Damasceno C.M."/>
            <person name="Dorrance A.E."/>
            <person name="Dou D."/>
            <person name="Dickerman A.W."/>
            <person name="Dubchak I.L."/>
            <person name="Garbelotto M."/>
            <person name="Gijzen M."/>
            <person name="Gordon S.G."/>
            <person name="Govers F."/>
            <person name="Grunwald N.J."/>
            <person name="Huang W."/>
            <person name="Ivors K.L."/>
            <person name="Jones R.W."/>
            <person name="Kamoun S."/>
            <person name="Krampis K."/>
            <person name="Lamour K.H."/>
            <person name="Lee M.K."/>
            <person name="McDonald W.H."/>
            <person name="Medina M."/>
            <person name="Meijer H.J."/>
            <person name="Nordberg E.K."/>
            <person name="Maclean D.J."/>
            <person name="Ospina-Giraldo M.D."/>
            <person name="Morris P.F."/>
            <person name="Phuntumart V."/>
            <person name="Putnam N.H."/>
            <person name="Rash S."/>
            <person name="Rose J.K."/>
            <person name="Sakihama Y."/>
            <person name="Salamov A.A."/>
            <person name="Savidor A."/>
            <person name="Scheuring C.F."/>
            <person name="Smith B.M."/>
            <person name="Sobral B.W."/>
            <person name="Terry A."/>
            <person name="Torto-Alalibo T.A."/>
            <person name="Win J."/>
            <person name="Xu Z."/>
            <person name="Zhang H."/>
            <person name="Grigoriev I.V."/>
            <person name="Rokhsar D.S."/>
            <person name="Boore J.L."/>
        </authorList>
    </citation>
    <scope>NUCLEOTIDE SEQUENCE [LARGE SCALE GENOMIC DNA]</scope>
    <source>
        <strain evidence="2 3">P6497</strain>
    </source>
</reference>
<dbReference type="EMBL" id="JH159151">
    <property type="protein sequence ID" value="EGZ30623.1"/>
    <property type="molecule type" value="Genomic_DNA"/>
</dbReference>
<dbReference type="InterPro" id="IPR011009">
    <property type="entry name" value="Kinase-like_dom_sf"/>
</dbReference>
<name>G4YQZ5_PHYSP</name>
<proteinExistence type="predicted"/>
<dbReference type="SUPFAM" id="SSF56112">
    <property type="entry name" value="Protein kinase-like (PK-like)"/>
    <property type="match status" value="1"/>
</dbReference>
<evidence type="ECO:0000259" key="1">
    <source>
        <dbReference type="PROSITE" id="PS50011"/>
    </source>
</evidence>
<dbReference type="PROSITE" id="PS50011">
    <property type="entry name" value="PROTEIN_KINASE_DOM"/>
    <property type="match status" value="1"/>
</dbReference>